<dbReference type="SMART" id="SM00449">
    <property type="entry name" value="SPRY"/>
    <property type="match status" value="1"/>
</dbReference>
<protein>
    <submittedName>
        <fullName evidence="10">E3 ubiquitin-protein ligase Midline-1-like</fullName>
    </submittedName>
</protein>
<feature type="domain" description="RING-type" evidence="7">
    <location>
        <begin position="37"/>
        <end position="87"/>
    </location>
</feature>
<dbReference type="InterPro" id="IPR001841">
    <property type="entry name" value="Znf_RING"/>
</dbReference>
<dbReference type="SMART" id="SM00184">
    <property type="entry name" value="RING"/>
    <property type="match status" value="1"/>
</dbReference>
<dbReference type="GO" id="GO:0061630">
    <property type="term" value="F:ubiquitin protein ligase activity"/>
    <property type="evidence" value="ECO:0000318"/>
    <property type="project" value="GO_Central"/>
</dbReference>
<dbReference type="Bgee" id="ENSLOCG00000005252">
    <property type="expression patterns" value="Expressed in ovary and 13 other cell types or tissues"/>
</dbReference>
<dbReference type="Pfam" id="PF13765">
    <property type="entry name" value="PRY"/>
    <property type="match status" value="1"/>
</dbReference>
<dbReference type="Ensembl" id="ENSLOCT00000006334.1">
    <property type="protein sequence ID" value="ENSLOCP00000006326.1"/>
    <property type="gene ID" value="ENSLOCG00000005252.1"/>
</dbReference>
<dbReference type="AlphaFoldDB" id="W5MD67"/>
<dbReference type="InterPro" id="IPR003877">
    <property type="entry name" value="SPRY_dom"/>
</dbReference>
<dbReference type="EMBL" id="AHAT01018369">
    <property type="status" value="NOT_ANNOTATED_CDS"/>
    <property type="molecule type" value="Genomic_DNA"/>
</dbReference>
<dbReference type="Pfam" id="PF13445">
    <property type="entry name" value="zf-RING_UBOX"/>
    <property type="match status" value="1"/>
</dbReference>
<dbReference type="SMART" id="SM00336">
    <property type="entry name" value="BBOX"/>
    <property type="match status" value="2"/>
</dbReference>
<dbReference type="Pfam" id="PF00643">
    <property type="entry name" value="zf-B_box"/>
    <property type="match status" value="1"/>
</dbReference>
<reference evidence="10" key="3">
    <citation type="submission" date="2025-09" db="UniProtKB">
        <authorList>
            <consortium name="Ensembl"/>
        </authorList>
    </citation>
    <scope>IDENTIFICATION</scope>
</reference>
<dbReference type="Gene3D" id="2.60.120.920">
    <property type="match status" value="1"/>
</dbReference>
<dbReference type="PROSITE" id="PS50188">
    <property type="entry name" value="B302_SPRY"/>
    <property type="match status" value="1"/>
</dbReference>
<evidence type="ECO:0000259" key="9">
    <source>
        <dbReference type="PROSITE" id="PS50188"/>
    </source>
</evidence>
<dbReference type="SMART" id="SM00589">
    <property type="entry name" value="PRY"/>
    <property type="match status" value="1"/>
</dbReference>
<dbReference type="InterPro" id="IPR003879">
    <property type="entry name" value="Butyrophylin_SPRY"/>
</dbReference>
<feature type="domain" description="B box-type" evidence="8">
    <location>
        <begin position="167"/>
        <end position="211"/>
    </location>
</feature>
<dbReference type="InterPro" id="IPR017907">
    <property type="entry name" value="Znf_RING_CS"/>
</dbReference>
<dbReference type="InterPro" id="IPR000315">
    <property type="entry name" value="Znf_B-box"/>
</dbReference>
<dbReference type="CDD" id="cd19769">
    <property type="entry name" value="Bbox2_TRIM16-like"/>
    <property type="match status" value="1"/>
</dbReference>
<dbReference type="InterPro" id="IPR001870">
    <property type="entry name" value="B30.2/SPRY"/>
</dbReference>
<evidence type="ECO:0000256" key="4">
    <source>
        <dbReference type="ARBA" id="ARBA00022833"/>
    </source>
</evidence>
<dbReference type="InterPro" id="IPR006574">
    <property type="entry name" value="PRY"/>
</dbReference>
<feature type="domain" description="B30.2/SPRY" evidence="9">
    <location>
        <begin position="371"/>
        <end position="568"/>
    </location>
</feature>
<dbReference type="InterPro" id="IPR043136">
    <property type="entry name" value="B30.2/SPRY_sf"/>
</dbReference>
<reference evidence="11" key="1">
    <citation type="submission" date="2011-12" db="EMBL/GenBank/DDBJ databases">
        <title>The Draft Genome of Lepisosteus oculatus.</title>
        <authorList>
            <consortium name="The Broad Institute Genome Assembly &amp; Analysis Group"/>
            <consortium name="Computational R&amp;D Group"/>
            <consortium name="and Sequencing Platform"/>
            <person name="Di Palma F."/>
            <person name="Alfoldi J."/>
            <person name="Johnson J."/>
            <person name="Berlin A."/>
            <person name="Gnerre S."/>
            <person name="Jaffe D."/>
            <person name="MacCallum I."/>
            <person name="Young S."/>
            <person name="Walker B.J."/>
            <person name="Lander E.S."/>
            <person name="Lindblad-Toh K."/>
        </authorList>
    </citation>
    <scope>NUCLEOTIDE SEQUENCE [LARGE SCALE GENOMIC DNA]</scope>
</reference>
<dbReference type="Gene3D" id="3.30.160.60">
    <property type="entry name" value="Classic Zinc Finger"/>
    <property type="match status" value="1"/>
</dbReference>
<evidence type="ECO:0000313" key="10">
    <source>
        <dbReference type="Ensembl" id="ENSLOCP00000006326.1"/>
    </source>
</evidence>
<dbReference type="SUPFAM" id="SSF57850">
    <property type="entry name" value="RING/U-box"/>
    <property type="match status" value="1"/>
</dbReference>
<dbReference type="InterPro" id="IPR013083">
    <property type="entry name" value="Znf_RING/FYVE/PHD"/>
</dbReference>
<keyword evidence="1" id="KW-0399">Innate immunity</keyword>
<evidence type="ECO:0000256" key="6">
    <source>
        <dbReference type="PROSITE-ProRule" id="PRU00024"/>
    </source>
</evidence>
<dbReference type="GeneTree" id="ENSGT01030000234583"/>
<dbReference type="PROSITE" id="PS50089">
    <property type="entry name" value="ZF_RING_2"/>
    <property type="match status" value="1"/>
</dbReference>
<dbReference type="PRINTS" id="PR01407">
    <property type="entry name" value="BUTYPHLNCDUF"/>
</dbReference>
<keyword evidence="11" id="KW-1185">Reference proteome</keyword>
<dbReference type="STRING" id="7918.ENSLOCP00000006326"/>
<reference evidence="10" key="2">
    <citation type="submission" date="2025-08" db="UniProtKB">
        <authorList>
            <consortium name="Ensembl"/>
        </authorList>
    </citation>
    <scope>IDENTIFICATION</scope>
</reference>
<evidence type="ECO:0000256" key="5">
    <source>
        <dbReference type="ARBA" id="ARBA00022859"/>
    </source>
</evidence>
<keyword evidence="5" id="KW-0391">Immunity</keyword>
<accession>W5MD67</accession>
<dbReference type="SUPFAM" id="SSF57845">
    <property type="entry name" value="B-box zinc-binding domain"/>
    <property type="match status" value="1"/>
</dbReference>
<evidence type="ECO:0000259" key="8">
    <source>
        <dbReference type="PROSITE" id="PS50119"/>
    </source>
</evidence>
<keyword evidence="3 6" id="KW-0863">Zinc-finger</keyword>
<dbReference type="Pfam" id="PF00622">
    <property type="entry name" value="SPRY"/>
    <property type="match status" value="1"/>
</dbReference>
<dbReference type="OMA" id="PLCAYCM"/>
<dbReference type="InterPro" id="IPR051051">
    <property type="entry name" value="E3_ubiq-ligase_TRIM/RNF"/>
</dbReference>
<keyword evidence="4" id="KW-0862">Zinc</keyword>
<keyword evidence="2" id="KW-0479">Metal-binding</keyword>
<dbReference type="GO" id="GO:0005737">
    <property type="term" value="C:cytoplasm"/>
    <property type="evidence" value="ECO:0000318"/>
    <property type="project" value="GO_Central"/>
</dbReference>
<name>W5MD67_LEPOC</name>
<dbReference type="PANTHER" id="PTHR25465:SF31">
    <property type="entry name" value="RING-TYPE DOMAIN-CONTAINING PROTEIN"/>
    <property type="match status" value="1"/>
</dbReference>
<dbReference type="PANTHER" id="PTHR25465">
    <property type="entry name" value="B-BOX DOMAIN CONTAINING"/>
    <property type="match status" value="1"/>
</dbReference>
<dbReference type="PROSITE" id="PS50119">
    <property type="entry name" value="ZF_BBOX"/>
    <property type="match status" value="1"/>
</dbReference>
<evidence type="ECO:0000256" key="2">
    <source>
        <dbReference type="ARBA" id="ARBA00022723"/>
    </source>
</evidence>
<dbReference type="GO" id="GO:0045087">
    <property type="term" value="P:innate immune response"/>
    <property type="evidence" value="ECO:0000318"/>
    <property type="project" value="GO_Central"/>
</dbReference>
<dbReference type="InterPro" id="IPR027370">
    <property type="entry name" value="Znf-RING_euk"/>
</dbReference>
<dbReference type="SUPFAM" id="SSF49899">
    <property type="entry name" value="Concanavalin A-like lectins/glucanases"/>
    <property type="match status" value="1"/>
</dbReference>
<dbReference type="Proteomes" id="UP000018468">
    <property type="component" value="Linkage group LG10"/>
</dbReference>
<dbReference type="Gene3D" id="3.30.40.10">
    <property type="entry name" value="Zinc/RING finger domain, C3HC4 (zinc finger)"/>
    <property type="match status" value="1"/>
</dbReference>
<evidence type="ECO:0000259" key="7">
    <source>
        <dbReference type="PROSITE" id="PS50089"/>
    </source>
</evidence>
<sequence>MELADWLLRASTSAAAQRRNRPGRDMEPASLQEELLCAVCRDVFVEPVTLPCGHNYCEACVQQLRRSAAVPPDSAKRRRAYYPCPLCLAPCEATIELRKNVALRNIVQKCSVARPGDVPCSVCKGRQRPPAERSCVTCGESYCALHVMPHSENEFFRQHVLVRPTRDTGRLCEEHGKDLELFCATDGTPLCAYCMLPGESRHLGGHDVVKLSEAAHVVKEGCLAKLENVEESLSEIGACLLKLEEVASLTESVSSPGQENIKKQQQGYTGFLSKIKLLLDIEEEAWRKRFSVEMVQESRRIKYRVEKLKVFQGQLQEAGAALEKALVVQDPVTLLKETMESVGIPSTASKRQTPLFMALQKAFAGNSSILCFSSLDRDRNSRISKGLAEEIKLDPRTAHPHLKISKDYTAVCATREKHTEGLNTERFRGSYCVLGTAAFSRGVHYWEVTVRDLPSWALGITYRSITRDPPGCWPGSDDKSWALSYSGSRRQFCAQHDWLAFSFGASRAPERIGLFLDCDSGILAFYDAHALECLYPFYCSLKLPVYPVFCPQLEGAAEFVTAEMRVERPAFL</sequence>
<dbReference type="InParanoid" id="W5MD67"/>
<evidence type="ECO:0000256" key="1">
    <source>
        <dbReference type="ARBA" id="ARBA00022588"/>
    </source>
</evidence>
<dbReference type="PROSITE" id="PS00518">
    <property type="entry name" value="ZF_RING_1"/>
    <property type="match status" value="1"/>
</dbReference>
<proteinExistence type="predicted"/>
<evidence type="ECO:0000313" key="11">
    <source>
        <dbReference type="Proteomes" id="UP000018468"/>
    </source>
</evidence>
<organism evidence="10 11">
    <name type="scientific">Lepisosteus oculatus</name>
    <name type="common">Spotted gar</name>
    <dbReference type="NCBI Taxonomy" id="7918"/>
    <lineage>
        <taxon>Eukaryota</taxon>
        <taxon>Metazoa</taxon>
        <taxon>Chordata</taxon>
        <taxon>Craniata</taxon>
        <taxon>Vertebrata</taxon>
        <taxon>Euteleostomi</taxon>
        <taxon>Actinopterygii</taxon>
        <taxon>Neopterygii</taxon>
        <taxon>Holostei</taxon>
        <taxon>Semionotiformes</taxon>
        <taxon>Lepisosteidae</taxon>
        <taxon>Lepisosteus</taxon>
    </lineage>
</organism>
<evidence type="ECO:0000256" key="3">
    <source>
        <dbReference type="ARBA" id="ARBA00022771"/>
    </source>
</evidence>
<dbReference type="eggNOG" id="KOG2177">
    <property type="taxonomic scope" value="Eukaryota"/>
</dbReference>
<dbReference type="InterPro" id="IPR013320">
    <property type="entry name" value="ConA-like_dom_sf"/>
</dbReference>
<dbReference type="GO" id="GO:0008270">
    <property type="term" value="F:zinc ion binding"/>
    <property type="evidence" value="ECO:0007669"/>
    <property type="project" value="UniProtKB-KW"/>
</dbReference>